<keyword evidence="4" id="KW-0999">Mitochondrion inner membrane</keyword>
<comment type="similarity">
    <text evidence="2">Belongs to the COX16 family.</text>
</comment>
<organism evidence="10 11">
    <name type="scientific">Chloropicon roscoffensis</name>
    <dbReference type="NCBI Taxonomy" id="1461544"/>
    <lineage>
        <taxon>Eukaryota</taxon>
        <taxon>Viridiplantae</taxon>
        <taxon>Chlorophyta</taxon>
        <taxon>Chloropicophyceae</taxon>
        <taxon>Chloropicales</taxon>
        <taxon>Chloropicaceae</taxon>
        <taxon>Chloropicon</taxon>
    </lineage>
</organism>
<keyword evidence="5 9" id="KW-1133">Transmembrane helix</keyword>
<feature type="region of interest" description="Disordered" evidence="8">
    <location>
        <begin position="37"/>
        <end position="58"/>
    </location>
</feature>
<evidence type="ECO:0000256" key="2">
    <source>
        <dbReference type="ARBA" id="ARBA00008370"/>
    </source>
</evidence>
<evidence type="ECO:0000256" key="9">
    <source>
        <dbReference type="SAM" id="Phobius"/>
    </source>
</evidence>
<evidence type="ECO:0000313" key="11">
    <source>
        <dbReference type="Proteomes" id="UP001472866"/>
    </source>
</evidence>
<reference evidence="10 11" key="1">
    <citation type="submission" date="2024-03" db="EMBL/GenBank/DDBJ databases">
        <title>Complete genome sequence of the green alga Chloropicon roscoffensis RCC1871.</title>
        <authorList>
            <person name="Lemieux C."/>
            <person name="Pombert J.-F."/>
            <person name="Otis C."/>
            <person name="Turmel M."/>
        </authorList>
    </citation>
    <scope>NUCLEOTIDE SEQUENCE [LARGE SCALE GENOMIC DNA]</scope>
    <source>
        <strain evidence="10 11">RCC1871</strain>
    </source>
</reference>
<evidence type="ECO:0000256" key="7">
    <source>
        <dbReference type="ARBA" id="ARBA00023136"/>
    </source>
</evidence>
<dbReference type="EMBL" id="CP151510">
    <property type="protein sequence ID" value="WZN64777.1"/>
    <property type="molecule type" value="Genomic_DNA"/>
</dbReference>
<name>A0AAX4PEG7_9CHLO</name>
<accession>A0AAX4PEG7</accession>
<evidence type="ECO:0000256" key="5">
    <source>
        <dbReference type="ARBA" id="ARBA00022989"/>
    </source>
</evidence>
<evidence type="ECO:0000256" key="8">
    <source>
        <dbReference type="SAM" id="MobiDB-lite"/>
    </source>
</evidence>
<feature type="transmembrane region" description="Helical" evidence="9">
    <location>
        <begin position="6"/>
        <end position="28"/>
    </location>
</feature>
<sequence>MKVPKQLRVGVPMVGVVLIGYLSLSSVLQGRIQDYDSRTLNDTPKIPDSKKNKDKIDLGEEVQRARDVVEDEYELKSTRRS</sequence>
<keyword evidence="7 9" id="KW-0472">Membrane</keyword>
<evidence type="ECO:0000256" key="3">
    <source>
        <dbReference type="ARBA" id="ARBA00022692"/>
    </source>
</evidence>
<evidence type="ECO:0000256" key="6">
    <source>
        <dbReference type="ARBA" id="ARBA00023128"/>
    </source>
</evidence>
<dbReference type="Proteomes" id="UP001472866">
    <property type="component" value="Chromosome 10"/>
</dbReference>
<dbReference type="InterPro" id="IPR020164">
    <property type="entry name" value="Cyt_c_Oxase_assmbl_COX16"/>
</dbReference>
<evidence type="ECO:0000313" key="10">
    <source>
        <dbReference type="EMBL" id="WZN64777.1"/>
    </source>
</evidence>
<proteinExistence type="inferred from homology"/>
<dbReference type="AlphaFoldDB" id="A0AAX4PEG7"/>
<dbReference type="GO" id="GO:0005743">
    <property type="term" value="C:mitochondrial inner membrane"/>
    <property type="evidence" value="ECO:0007669"/>
    <property type="project" value="UniProtKB-SubCell"/>
</dbReference>
<keyword evidence="6" id="KW-0496">Mitochondrion</keyword>
<comment type="subcellular location">
    <subcellularLocation>
        <location evidence="1">Mitochondrion inner membrane</location>
        <topology evidence="1">Single-pass membrane protein</topology>
    </subcellularLocation>
</comment>
<gene>
    <name evidence="10" type="ORF">HKI87_10g63340</name>
</gene>
<dbReference type="Pfam" id="PF14138">
    <property type="entry name" value="COX16"/>
    <property type="match status" value="1"/>
</dbReference>
<keyword evidence="3 9" id="KW-0812">Transmembrane</keyword>
<evidence type="ECO:0000256" key="4">
    <source>
        <dbReference type="ARBA" id="ARBA00022792"/>
    </source>
</evidence>
<keyword evidence="11" id="KW-1185">Reference proteome</keyword>
<protein>
    <submittedName>
        <fullName evidence="10">Cytochrome c oxidase assembly protein COX16</fullName>
    </submittedName>
</protein>
<evidence type="ECO:0000256" key="1">
    <source>
        <dbReference type="ARBA" id="ARBA00004434"/>
    </source>
</evidence>